<sequence length="206" mass="20990">MSETPETAPADTTQADTTQAEAVHAEAAAAETATTTPESTALALEAHANTVVRHNIYLAAVAGVIPFSFVDTAALIAVQLKLVHDLAGVYGKDFRADVGKAAVSSLLASVTPTLLTGGVVRSGLVTALSNAVPAAGLALRIATQPAFGAAFTYAVGKVFQHHFATGGDLLSFEVAKARDFFTNTFNQARGKSAKELAAPAPEAVAA</sequence>
<keyword evidence="4" id="KW-0472">Membrane</keyword>
<dbReference type="GO" id="GO:0016020">
    <property type="term" value="C:membrane"/>
    <property type="evidence" value="ECO:0007669"/>
    <property type="project" value="UniProtKB-SubCell"/>
</dbReference>
<evidence type="ECO:0000256" key="1">
    <source>
        <dbReference type="ARBA" id="ARBA00004141"/>
    </source>
</evidence>
<dbReference type="AlphaFoldDB" id="A0A560GT99"/>
<evidence type="ECO:0000256" key="2">
    <source>
        <dbReference type="ARBA" id="ARBA00022692"/>
    </source>
</evidence>
<dbReference type="Proteomes" id="UP000315751">
    <property type="component" value="Unassembled WGS sequence"/>
</dbReference>
<evidence type="ECO:0000313" key="6">
    <source>
        <dbReference type="EMBL" id="TWB37263.1"/>
    </source>
</evidence>
<keyword evidence="3" id="KW-1133">Transmembrane helix</keyword>
<protein>
    <submittedName>
        <fullName evidence="6">Uncharacterized protein (DUF697 family)</fullName>
    </submittedName>
</protein>
<evidence type="ECO:0000256" key="3">
    <source>
        <dbReference type="ARBA" id="ARBA00022989"/>
    </source>
</evidence>
<evidence type="ECO:0000256" key="5">
    <source>
        <dbReference type="SAM" id="MobiDB-lite"/>
    </source>
</evidence>
<organism evidence="6 7">
    <name type="scientific">Nitrospirillum amazonense</name>
    <dbReference type="NCBI Taxonomy" id="28077"/>
    <lineage>
        <taxon>Bacteria</taxon>
        <taxon>Pseudomonadati</taxon>
        <taxon>Pseudomonadota</taxon>
        <taxon>Alphaproteobacteria</taxon>
        <taxon>Rhodospirillales</taxon>
        <taxon>Azospirillaceae</taxon>
        <taxon>Nitrospirillum</taxon>
    </lineage>
</organism>
<accession>A0A560GT99</accession>
<proteinExistence type="predicted"/>
<reference evidence="6 7" key="1">
    <citation type="submission" date="2019-06" db="EMBL/GenBank/DDBJ databases">
        <title>Genomic Encyclopedia of Type Strains, Phase IV (KMG-V): Genome sequencing to study the core and pangenomes of soil and plant-associated prokaryotes.</title>
        <authorList>
            <person name="Whitman W."/>
        </authorList>
    </citation>
    <scope>NUCLEOTIDE SEQUENCE [LARGE SCALE GENOMIC DNA]</scope>
    <source>
        <strain evidence="6 7">BR 11622</strain>
    </source>
</reference>
<dbReference type="RefSeq" id="WP_186455991.1">
    <property type="nucleotide sequence ID" value="NZ_VITR01000015.1"/>
</dbReference>
<evidence type="ECO:0000313" key="7">
    <source>
        <dbReference type="Proteomes" id="UP000315751"/>
    </source>
</evidence>
<keyword evidence="2" id="KW-0812">Transmembrane</keyword>
<dbReference type="Pfam" id="PF05128">
    <property type="entry name" value="DUF697"/>
    <property type="match status" value="1"/>
</dbReference>
<dbReference type="EMBL" id="VITR01000015">
    <property type="protein sequence ID" value="TWB37263.1"/>
    <property type="molecule type" value="Genomic_DNA"/>
</dbReference>
<dbReference type="InterPro" id="IPR021147">
    <property type="entry name" value="DUF697"/>
</dbReference>
<evidence type="ECO:0000256" key="4">
    <source>
        <dbReference type="ARBA" id="ARBA00023136"/>
    </source>
</evidence>
<gene>
    <name evidence="6" type="ORF">FBZ90_11576</name>
</gene>
<keyword evidence="7" id="KW-1185">Reference proteome</keyword>
<name>A0A560GT99_9PROT</name>
<feature type="region of interest" description="Disordered" evidence="5">
    <location>
        <begin position="1"/>
        <end position="36"/>
    </location>
</feature>
<comment type="caution">
    <text evidence="6">The sequence shown here is derived from an EMBL/GenBank/DDBJ whole genome shotgun (WGS) entry which is preliminary data.</text>
</comment>
<comment type="subcellular location">
    <subcellularLocation>
        <location evidence="1">Membrane</location>
        <topology evidence="1">Multi-pass membrane protein</topology>
    </subcellularLocation>
</comment>